<dbReference type="SUPFAM" id="SSF51419">
    <property type="entry name" value="PLP-binding barrel"/>
    <property type="match status" value="1"/>
</dbReference>
<dbReference type="RefSeq" id="WP_116270022.1">
    <property type="nucleotide sequence ID" value="NZ_BGZJ01000001.1"/>
</dbReference>
<comment type="function">
    <text evidence="2">Pyridoxal 5'-phosphate (PLP)-binding protein, which is involved in PLP homeostasis.</text>
</comment>
<sequence length="240" mass="26362">MSVLKPGIEERVAEVRSRIEKACLEAGRKPEEVKLLAVSKTFPAEAALAAAQLGLLSLGENYAQEGCDKVDWFRANHPELSLEWHFIGPLQSNKTRPVAEHFSWVQSVNRMKIAERLSSQRPEGMPPLNVLIEVNVDGEETKSGVKPEEALQFARDVAALPNLKLRGFMVIPTPEEDPEKQKVPFRAMKKLFDEANAAGLGLDTLSMGMSSDIESAIQCGSTMVRVGSAIFGPRDYGHGH</sequence>
<accession>A0A401LH84</accession>
<evidence type="ECO:0000313" key="7">
    <source>
        <dbReference type="Proteomes" id="UP000266091"/>
    </source>
</evidence>
<dbReference type="PROSITE" id="PS01211">
    <property type="entry name" value="UPF0001"/>
    <property type="match status" value="1"/>
</dbReference>
<organism evidence="6 7">
    <name type="scientific">Mesosutterella multiformis</name>
    <dbReference type="NCBI Taxonomy" id="2259133"/>
    <lineage>
        <taxon>Bacteria</taxon>
        <taxon>Pseudomonadati</taxon>
        <taxon>Pseudomonadota</taxon>
        <taxon>Betaproteobacteria</taxon>
        <taxon>Burkholderiales</taxon>
        <taxon>Sutterellaceae</taxon>
        <taxon>Mesosutterella</taxon>
    </lineage>
</organism>
<keyword evidence="1 2" id="KW-0663">Pyridoxal phosphate</keyword>
<comment type="cofactor">
    <cofactor evidence="3">
        <name>pyridoxal 5'-phosphate</name>
        <dbReference type="ChEBI" id="CHEBI:597326"/>
    </cofactor>
</comment>
<dbReference type="PANTHER" id="PTHR10146">
    <property type="entry name" value="PROLINE SYNTHETASE CO-TRANSCRIBED BACTERIAL HOMOLOG PROTEIN"/>
    <property type="match status" value="1"/>
</dbReference>
<dbReference type="PANTHER" id="PTHR10146:SF14">
    <property type="entry name" value="PYRIDOXAL PHOSPHATE HOMEOSTASIS PROTEIN"/>
    <property type="match status" value="1"/>
</dbReference>
<dbReference type="Proteomes" id="UP000266091">
    <property type="component" value="Unassembled WGS sequence"/>
</dbReference>
<dbReference type="AlphaFoldDB" id="A0A388SBU7"/>
<accession>A0A388SBU7</accession>
<dbReference type="InterPro" id="IPR029066">
    <property type="entry name" value="PLP-binding_barrel"/>
</dbReference>
<dbReference type="InterPro" id="IPR001608">
    <property type="entry name" value="Ala_racemase_N"/>
</dbReference>
<dbReference type="PIRSF" id="PIRSF004848">
    <property type="entry name" value="YBL036c_PLPDEIII"/>
    <property type="match status" value="1"/>
</dbReference>
<dbReference type="CDD" id="cd06824">
    <property type="entry name" value="PLPDE_III_Yggs_like"/>
    <property type="match status" value="1"/>
</dbReference>
<dbReference type="FunFam" id="3.20.20.10:FF:000018">
    <property type="entry name" value="Pyridoxal phosphate homeostasis protein"/>
    <property type="match status" value="1"/>
</dbReference>
<dbReference type="EMBL" id="BGZJ01000001">
    <property type="protein sequence ID" value="GBO93696.1"/>
    <property type="molecule type" value="Genomic_DNA"/>
</dbReference>
<evidence type="ECO:0000256" key="3">
    <source>
        <dbReference type="PIRSR" id="PIRSR004848-1"/>
    </source>
</evidence>
<comment type="similarity">
    <text evidence="2 4">Belongs to the pyridoxal phosphate-binding protein YggS/PROSC family.</text>
</comment>
<dbReference type="HAMAP" id="MF_02087">
    <property type="entry name" value="PLP_homeostasis"/>
    <property type="match status" value="1"/>
</dbReference>
<dbReference type="GO" id="GO:0030170">
    <property type="term" value="F:pyridoxal phosphate binding"/>
    <property type="evidence" value="ECO:0007669"/>
    <property type="project" value="UniProtKB-UniRule"/>
</dbReference>
<comment type="caution">
    <text evidence="6">The sequence shown here is derived from an EMBL/GenBank/DDBJ whole genome shotgun (WGS) entry which is preliminary data.</text>
</comment>
<evidence type="ECO:0000256" key="4">
    <source>
        <dbReference type="RuleBase" id="RU004514"/>
    </source>
</evidence>
<feature type="domain" description="Alanine racemase N-terminal" evidence="5">
    <location>
        <begin position="32"/>
        <end position="234"/>
    </location>
</feature>
<proteinExistence type="inferred from homology"/>
<reference evidence="6 7" key="1">
    <citation type="journal article" date="2018" name="Int. J. Syst. Evol. Microbiol.">
        <title>Mesosutterella multiformis gen. nov., sp. nov., a member of the family Sutterellaceae and Sutterella megalosphaeroides sp. nov., isolated from human faeces.</title>
        <authorList>
            <person name="Sakamoto M."/>
            <person name="Ikeyama N."/>
            <person name="Kunihiro T."/>
            <person name="Iino T."/>
            <person name="Yuki M."/>
            <person name="Ohkuma M."/>
        </authorList>
    </citation>
    <scope>NUCLEOTIDE SEQUENCE [LARGE SCALE GENOMIC DNA]</scope>
    <source>
        <strain evidence="6 7">4NBBH2</strain>
    </source>
</reference>
<dbReference type="InterPro" id="IPR011078">
    <property type="entry name" value="PyrdxlP_homeostasis"/>
</dbReference>
<evidence type="ECO:0000259" key="5">
    <source>
        <dbReference type="Pfam" id="PF01168"/>
    </source>
</evidence>
<evidence type="ECO:0000256" key="1">
    <source>
        <dbReference type="ARBA" id="ARBA00022898"/>
    </source>
</evidence>
<evidence type="ECO:0000313" key="6">
    <source>
        <dbReference type="EMBL" id="GBO93696.1"/>
    </source>
</evidence>
<dbReference type="Gene3D" id="3.20.20.10">
    <property type="entry name" value="Alanine racemase"/>
    <property type="match status" value="1"/>
</dbReference>
<keyword evidence="7" id="KW-1185">Reference proteome</keyword>
<dbReference type="NCBIfam" id="TIGR00044">
    <property type="entry name" value="YggS family pyridoxal phosphate-dependent enzyme"/>
    <property type="match status" value="1"/>
</dbReference>
<dbReference type="OrthoDB" id="9804072at2"/>
<evidence type="ECO:0000256" key="2">
    <source>
        <dbReference type="HAMAP-Rule" id="MF_02087"/>
    </source>
</evidence>
<feature type="modified residue" description="N6-(pyridoxal phosphate)lysine" evidence="2 3">
    <location>
        <position position="40"/>
    </location>
</feature>
<dbReference type="Pfam" id="PF01168">
    <property type="entry name" value="Ala_racemase_N"/>
    <property type="match status" value="1"/>
</dbReference>
<protein>
    <recommendedName>
        <fullName evidence="2">Pyridoxal phosphate homeostasis protein</fullName>
        <shortName evidence="2">PLP homeostasis protein</shortName>
    </recommendedName>
</protein>
<gene>
    <name evidence="6" type="ORF">MESMUL_10500</name>
</gene>
<name>A0A388SBU7_9BURK</name>